<keyword evidence="4" id="KW-1185">Reference proteome</keyword>
<gene>
    <name evidence="3" type="ORF">TRAPUB_5355</name>
</gene>
<dbReference type="EMBL" id="MNAD01001568">
    <property type="protein sequence ID" value="OJT03954.1"/>
    <property type="molecule type" value="Genomic_DNA"/>
</dbReference>
<dbReference type="Pfam" id="PF20151">
    <property type="entry name" value="DUF6533"/>
    <property type="match status" value="1"/>
</dbReference>
<keyword evidence="1" id="KW-0472">Membrane</keyword>
<evidence type="ECO:0000256" key="1">
    <source>
        <dbReference type="SAM" id="Phobius"/>
    </source>
</evidence>
<feature type="domain" description="DUF6533" evidence="2">
    <location>
        <begin position="25"/>
        <end position="70"/>
    </location>
</feature>
<dbReference type="InterPro" id="IPR045340">
    <property type="entry name" value="DUF6533"/>
</dbReference>
<dbReference type="Proteomes" id="UP000184267">
    <property type="component" value="Unassembled WGS sequence"/>
</dbReference>
<sequence length="86" mass="9614">MSSSNSAAAAQYITAYQEEATINVLAIVATVLLLYDTLLTSGQECRYIWRSGTSWVSRLLYVWNRYMSPLYLSLNLGTIPSISDAR</sequence>
<proteinExistence type="predicted"/>
<evidence type="ECO:0000313" key="4">
    <source>
        <dbReference type="Proteomes" id="UP000184267"/>
    </source>
</evidence>
<feature type="transmembrane region" description="Helical" evidence="1">
    <location>
        <begin position="20"/>
        <end position="39"/>
    </location>
</feature>
<dbReference type="OrthoDB" id="2753852at2759"/>
<accession>A0A1M2V8Q0</accession>
<evidence type="ECO:0000259" key="2">
    <source>
        <dbReference type="Pfam" id="PF20151"/>
    </source>
</evidence>
<evidence type="ECO:0000313" key="3">
    <source>
        <dbReference type="EMBL" id="OJT03954.1"/>
    </source>
</evidence>
<keyword evidence="1" id="KW-0812">Transmembrane</keyword>
<organism evidence="3 4">
    <name type="scientific">Trametes pubescens</name>
    <name type="common">White-rot fungus</name>
    <dbReference type="NCBI Taxonomy" id="154538"/>
    <lineage>
        <taxon>Eukaryota</taxon>
        <taxon>Fungi</taxon>
        <taxon>Dikarya</taxon>
        <taxon>Basidiomycota</taxon>
        <taxon>Agaricomycotina</taxon>
        <taxon>Agaricomycetes</taxon>
        <taxon>Polyporales</taxon>
        <taxon>Polyporaceae</taxon>
        <taxon>Trametes</taxon>
    </lineage>
</organism>
<name>A0A1M2V8Q0_TRAPU</name>
<comment type="caution">
    <text evidence="3">The sequence shown here is derived from an EMBL/GenBank/DDBJ whole genome shotgun (WGS) entry which is preliminary data.</text>
</comment>
<reference evidence="3 4" key="1">
    <citation type="submission" date="2016-10" db="EMBL/GenBank/DDBJ databases">
        <title>Genome sequence of the basidiomycete white-rot fungus Trametes pubescens.</title>
        <authorList>
            <person name="Makela M.R."/>
            <person name="Granchi Z."/>
            <person name="Peng M."/>
            <person name="De Vries R.P."/>
            <person name="Grigoriev I."/>
            <person name="Riley R."/>
            <person name="Hilden K."/>
        </authorList>
    </citation>
    <scope>NUCLEOTIDE SEQUENCE [LARGE SCALE GENOMIC DNA]</scope>
    <source>
        <strain evidence="3 4">FBCC735</strain>
    </source>
</reference>
<protein>
    <recommendedName>
        <fullName evidence="2">DUF6533 domain-containing protein</fullName>
    </recommendedName>
</protein>
<keyword evidence="1" id="KW-1133">Transmembrane helix</keyword>
<dbReference type="OMA" id="AETIYAY"/>
<dbReference type="AlphaFoldDB" id="A0A1M2V8Q0"/>